<reference evidence="1 2" key="1">
    <citation type="submission" date="2014-02" db="EMBL/GenBank/DDBJ databases">
        <title>Comparative genomics of Haemophilus parasuis isolated from pig lungs.</title>
        <authorList>
            <person name="Kittichotirat W."/>
            <person name="Bumgarner R.E."/>
            <person name="Lawrence P."/>
        </authorList>
    </citation>
    <scope>NUCLEOTIDE SEQUENCE [LARGE SCALE GENOMIC DNA]</scope>
    <source>
        <strain evidence="1 2">HPS10</strain>
    </source>
</reference>
<sequence>MRNLFKKERTSGQIIRIFCKKAREKPLFYVYNSRRKCKTKTYSHDNYFHSVIGMMDMNLSLSTYNKELDILNQCRK</sequence>
<organism evidence="1 2">
    <name type="scientific">Glaesserella parasuis HPS10</name>
    <dbReference type="NCBI Taxonomy" id="1450514"/>
    <lineage>
        <taxon>Bacteria</taxon>
        <taxon>Pseudomonadati</taxon>
        <taxon>Pseudomonadota</taxon>
        <taxon>Gammaproteobacteria</taxon>
        <taxon>Pasteurellales</taxon>
        <taxon>Pasteurellaceae</taxon>
        <taxon>Glaesserella</taxon>
    </lineage>
</organism>
<name>A0A836MDU0_GLAPU</name>
<proteinExistence type="predicted"/>
<dbReference type="AlphaFoldDB" id="A0A836MDU0"/>
<gene>
    <name evidence="1" type="ORF">HPS10_06740</name>
</gene>
<evidence type="ECO:0000313" key="1">
    <source>
        <dbReference type="EMBL" id="KDB47350.1"/>
    </source>
</evidence>
<evidence type="ECO:0000313" key="2">
    <source>
        <dbReference type="Proteomes" id="UP000027036"/>
    </source>
</evidence>
<dbReference type="Proteomes" id="UP000027036">
    <property type="component" value="Unassembled WGS sequence"/>
</dbReference>
<comment type="caution">
    <text evidence="1">The sequence shown here is derived from an EMBL/GenBank/DDBJ whole genome shotgun (WGS) entry which is preliminary data.</text>
</comment>
<accession>A0A836MDU0</accession>
<protein>
    <submittedName>
        <fullName evidence="1">Uncharacterized protein</fullName>
    </submittedName>
</protein>
<dbReference type="EMBL" id="JDSO01000080">
    <property type="protein sequence ID" value="KDB47350.1"/>
    <property type="molecule type" value="Genomic_DNA"/>
</dbReference>